<dbReference type="PROSITE" id="PS52019">
    <property type="entry name" value="PKS_MFAS_DH"/>
    <property type="match status" value="1"/>
</dbReference>
<evidence type="ECO:0000259" key="12">
    <source>
        <dbReference type="PROSITE" id="PS52019"/>
    </source>
</evidence>
<dbReference type="InterPro" id="IPR006162">
    <property type="entry name" value="Ppantetheine_attach_site"/>
</dbReference>
<reference evidence="13" key="1">
    <citation type="journal article" date="2013" name="ChemBioChem">
        <title>A unique amino transfer mechanism for constructing the ?-amino fatty acid starter unit in the biosynthesis of the macrolactam antibiotic cremimycin.</title>
        <authorList>
            <person name="Amagai K."/>
            <person name="Takaku R."/>
            <person name="Kudo F."/>
            <person name="Eguchi T."/>
        </authorList>
    </citation>
    <scope>NUCLEOTIDE SEQUENCE</scope>
    <source>
        <strain evidence="13">MJ635-86F5</strain>
    </source>
</reference>
<dbReference type="InterPro" id="IPR013968">
    <property type="entry name" value="PKS_KR"/>
</dbReference>
<dbReference type="Pfam" id="PF22953">
    <property type="entry name" value="SpnB_Rossmann"/>
    <property type="match status" value="1"/>
</dbReference>
<dbReference type="Pfam" id="PF00109">
    <property type="entry name" value="ketoacyl-synt"/>
    <property type="match status" value="1"/>
</dbReference>
<dbReference type="InterPro" id="IPR049551">
    <property type="entry name" value="PKS_DH_C"/>
</dbReference>
<dbReference type="SMART" id="SM00826">
    <property type="entry name" value="PKS_DH"/>
    <property type="match status" value="1"/>
</dbReference>
<dbReference type="InterPro" id="IPR057326">
    <property type="entry name" value="KR_dom"/>
</dbReference>
<comment type="cofactor">
    <cofactor evidence="1">
        <name>pantetheine 4'-phosphate</name>
        <dbReference type="ChEBI" id="CHEBI:47942"/>
    </cofactor>
</comment>
<dbReference type="Pfam" id="PF14765">
    <property type="entry name" value="PS-DH"/>
    <property type="match status" value="1"/>
</dbReference>
<keyword evidence="4" id="KW-0597">Phosphoprotein</keyword>
<dbReference type="InterPro" id="IPR049900">
    <property type="entry name" value="PKS_mFAS_DH"/>
</dbReference>
<keyword evidence="8" id="KW-0012">Acyltransferase</keyword>
<dbReference type="SMART" id="SM00823">
    <property type="entry name" value="PKS_PP"/>
    <property type="match status" value="1"/>
</dbReference>
<dbReference type="SUPFAM" id="SSF52151">
    <property type="entry name" value="FabD/lysophospholipase-like"/>
    <property type="match status" value="1"/>
</dbReference>
<dbReference type="FunFam" id="3.40.366.10:FF:000002">
    <property type="entry name" value="Probable polyketide synthase 2"/>
    <property type="match status" value="1"/>
</dbReference>
<evidence type="ECO:0000256" key="8">
    <source>
        <dbReference type="ARBA" id="ARBA00023315"/>
    </source>
</evidence>
<dbReference type="Pfam" id="PF02801">
    <property type="entry name" value="Ketoacyl-synt_C"/>
    <property type="match status" value="1"/>
</dbReference>
<dbReference type="InterPro" id="IPR042104">
    <property type="entry name" value="PKS_dehydratase_sf"/>
</dbReference>
<evidence type="ECO:0000313" key="13">
    <source>
        <dbReference type="EMBL" id="BAO66541.1"/>
    </source>
</evidence>
<evidence type="ECO:0000256" key="7">
    <source>
        <dbReference type="ARBA" id="ARBA00023268"/>
    </source>
</evidence>
<dbReference type="SUPFAM" id="SSF51735">
    <property type="entry name" value="NAD(P)-binding Rossmann-fold domains"/>
    <property type="match status" value="2"/>
</dbReference>
<dbReference type="CDD" id="cd08956">
    <property type="entry name" value="KR_3_FAS_SDR_x"/>
    <property type="match status" value="1"/>
</dbReference>
<dbReference type="InterPro" id="IPR055123">
    <property type="entry name" value="SpnB-like_Rossmann"/>
</dbReference>
<keyword evidence="5" id="KW-0808">Transferase</keyword>
<keyword evidence="3" id="KW-0596">Phosphopantetheine</keyword>
<dbReference type="Pfam" id="PF21089">
    <property type="entry name" value="PKS_DH_N"/>
    <property type="match status" value="1"/>
</dbReference>
<dbReference type="InterPro" id="IPR020841">
    <property type="entry name" value="PKS_Beta-ketoAc_synthase_dom"/>
</dbReference>
<dbReference type="InterPro" id="IPR020802">
    <property type="entry name" value="TesA-like"/>
</dbReference>
<feature type="active site" description="Proton donor; for dehydratase activity" evidence="9">
    <location>
        <position position="1107"/>
    </location>
</feature>
<dbReference type="GO" id="GO:0006633">
    <property type="term" value="P:fatty acid biosynthetic process"/>
    <property type="evidence" value="ECO:0007669"/>
    <property type="project" value="InterPro"/>
</dbReference>
<comment type="pathway">
    <text evidence="2">Antibiotic biosynthesis.</text>
</comment>
<dbReference type="InterPro" id="IPR001031">
    <property type="entry name" value="Thioesterase"/>
</dbReference>
<feature type="domain" description="Carrier" evidence="10">
    <location>
        <begin position="1626"/>
        <end position="1704"/>
    </location>
</feature>
<dbReference type="SMART" id="SM00827">
    <property type="entry name" value="PKS_AT"/>
    <property type="match status" value="1"/>
</dbReference>
<dbReference type="InterPro" id="IPR018201">
    <property type="entry name" value="Ketoacyl_synth_AS"/>
</dbReference>
<name>X5IY91_9ACTN</name>
<protein>
    <submittedName>
        <fullName evidence="13">Type I polyketide synthase</fullName>
    </submittedName>
</protein>
<dbReference type="GO" id="GO:0004312">
    <property type="term" value="F:fatty acid synthase activity"/>
    <property type="evidence" value="ECO:0007669"/>
    <property type="project" value="TreeGrafter"/>
</dbReference>
<accession>X5IY91</accession>
<organism evidence="13">
    <name type="scientific">Streptomyces sp. MJ635-86F5</name>
    <dbReference type="NCBI Taxonomy" id="1321967"/>
    <lineage>
        <taxon>Bacteria</taxon>
        <taxon>Bacillati</taxon>
        <taxon>Actinomycetota</taxon>
        <taxon>Actinomycetes</taxon>
        <taxon>Kitasatosporales</taxon>
        <taxon>Streptomycetaceae</taxon>
        <taxon>Streptomyces</taxon>
    </lineage>
</organism>
<evidence type="ECO:0000256" key="9">
    <source>
        <dbReference type="PROSITE-ProRule" id="PRU01363"/>
    </source>
</evidence>
<evidence type="ECO:0000256" key="6">
    <source>
        <dbReference type="ARBA" id="ARBA00023194"/>
    </source>
</evidence>
<dbReference type="InterPro" id="IPR001227">
    <property type="entry name" value="Ac_transferase_dom_sf"/>
</dbReference>
<evidence type="ECO:0000256" key="3">
    <source>
        <dbReference type="ARBA" id="ARBA00022450"/>
    </source>
</evidence>
<dbReference type="InterPro" id="IPR032821">
    <property type="entry name" value="PKS_assoc"/>
</dbReference>
<dbReference type="SUPFAM" id="SSF55048">
    <property type="entry name" value="Probable ACP-binding domain of malonyl-CoA ACP transacylase"/>
    <property type="match status" value="1"/>
</dbReference>
<dbReference type="Pfam" id="PF00975">
    <property type="entry name" value="Thioesterase"/>
    <property type="match status" value="1"/>
</dbReference>
<evidence type="ECO:0000256" key="1">
    <source>
        <dbReference type="ARBA" id="ARBA00001957"/>
    </source>
</evidence>
<dbReference type="SMART" id="SM00822">
    <property type="entry name" value="PKS_KR"/>
    <property type="match status" value="1"/>
</dbReference>
<feature type="domain" description="PKS/mFAS DH" evidence="12">
    <location>
        <begin position="909"/>
        <end position="1183"/>
    </location>
</feature>
<dbReference type="InterPro" id="IPR016035">
    <property type="entry name" value="Acyl_Trfase/lysoPLipase"/>
</dbReference>
<dbReference type="Pfam" id="PF08990">
    <property type="entry name" value="Docking"/>
    <property type="match status" value="1"/>
</dbReference>
<dbReference type="Gene3D" id="3.40.366.10">
    <property type="entry name" value="Malonyl-Coenzyme A Acyl Carrier Protein, domain 2"/>
    <property type="match status" value="1"/>
</dbReference>
<gene>
    <name evidence="13" type="primary">cmiP6</name>
</gene>
<dbReference type="InterPro" id="IPR020806">
    <property type="entry name" value="PKS_PP-bd"/>
</dbReference>
<dbReference type="InterPro" id="IPR049552">
    <property type="entry name" value="PKS_DH_N"/>
</dbReference>
<dbReference type="SMART" id="SM00825">
    <property type="entry name" value="PKS_KS"/>
    <property type="match status" value="1"/>
</dbReference>
<dbReference type="EMBL" id="AB818354">
    <property type="protein sequence ID" value="BAO66541.1"/>
    <property type="molecule type" value="Genomic_DNA"/>
</dbReference>
<dbReference type="SUPFAM" id="SSF53474">
    <property type="entry name" value="alpha/beta-Hydrolases"/>
    <property type="match status" value="1"/>
</dbReference>
<dbReference type="SUPFAM" id="SSF53901">
    <property type="entry name" value="Thiolase-like"/>
    <property type="match status" value="1"/>
</dbReference>
<dbReference type="PROSITE" id="PS00012">
    <property type="entry name" value="PHOSPHOPANTETHEINE"/>
    <property type="match status" value="1"/>
</dbReference>
<evidence type="ECO:0000256" key="4">
    <source>
        <dbReference type="ARBA" id="ARBA00022553"/>
    </source>
</evidence>
<dbReference type="Pfam" id="PF00698">
    <property type="entry name" value="Acyl_transf_1"/>
    <property type="match status" value="1"/>
</dbReference>
<dbReference type="InterPro" id="IPR014043">
    <property type="entry name" value="Acyl_transferase_dom"/>
</dbReference>
<dbReference type="FunFam" id="3.40.47.10:FF:000019">
    <property type="entry name" value="Polyketide synthase type I"/>
    <property type="match status" value="1"/>
</dbReference>
<keyword evidence="6" id="KW-0045">Antibiotic biosynthesis</keyword>
<dbReference type="Gene3D" id="1.10.1200.10">
    <property type="entry name" value="ACP-like"/>
    <property type="match status" value="1"/>
</dbReference>
<dbReference type="InterPro" id="IPR016039">
    <property type="entry name" value="Thiolase-like"/>
</dbReference>
<feature type="domain" description="Ketosynthase family 3 (KS3)" evidence="11">
    <location>
        <begin position="34"/>
        <end position="447"/>
    </location>
</feature>
<dbReference type="Pfam" id="PF16197">
    <property type="entry name" value="KAsynt_C_assoc"/>
    <property type="match status" value="1"/>
</dbReference>
<dbReference type="Gene3D" id="3.40.47.10">
    <property type="match status" value="1"/>
</dbReference>
<dbReference type="PANTHER" id="PTHR43775">
    <property type="entry name" value="FATTY ACID SYNTHASE"/>
    <property type="match status" value="1"/>
</dbReference>
<dbReference type="CDD" id="cd00833">
    <property type="entry name" value="PKS"/>
    <property type="match status" value="1"/>
</dbReference>
<dbReference type="SMART" id="SM00824">
    <property type="entry name" value="PKS_TE"/>
    <property type="match status" value="1"/>
</dbReference>
<dbReference type="InterPro" id="IPR036291">
    <property type="entry name" value="NAD(P)-bd_dom_sf"/>
</dbReference>
<dbReference type="GO" id="GO:0004315">
    <property type="term" value="F:3-oxoacyl-[acyl-carrier-protein] synthase activity"/>
    <property type="evidence" value="ECO:0007669"/>
    <property type="project" value="InterPro"/>
</dbReference>
<dbReference type="PROSITE" id="PS50075">
    <property type="entry name" value="CARRIER"/>
    <property type="match status" value="1"/>
</dbReference>
<dbReference type="InterPro" id="IPR016036">
    <property type="entry name" value="Malonyl_transacylase_ACP-bd"/>
</dbReference>
<dbReference type="InterPro" id="IPR015083">
    <property type="entry name" value="NorB/c/GfsB-D-like_docking"/>
</dbReference>
<evidence type="ECO:0000256" key="2">
    <source>
        <dbReference type="ARBA" id="ARBA00004792"/>
    </source>
</evidence>
<dbReference type="InterPro" id="IPR020807">
    <property type="entry name" value="PKS_DH"/>
</dbReference>
<dbReference type="Gene3D" id="3.10.129.110">
    <property type="entry name" value="Polyketide synthase dehydratase"/>
    <property type="match status" value="1"/>
</dbReference>
<feature type="region of interest" description="C-terminal hotdog fold" evidence="9">
    <location>
        <begin position="1046"/>
        <end position="1183"/>
    </location>
</feature>
<dbReference type="PROSITE" id="PS00606">
    <property type="entry name" value="KS3_1"/>
    <property type="match status" value="1"/>
</dbReference>
<evidence type="ECO:0000259" key="10">
    <source>
        <dbReference type="PROSITE" id="PS50075"/>
    </source>
</evidence>
<dbReference type="InterPro" id="IPR036736">
    <property type="entry name" value="ACP-like_sf"/>
</dbReference>
<sequence length="2003" mass="209373">MAGSEEKLVGALRASLKDAERLRTRNRELTAALREPIAIIGMACRFPGGVTSPEGLWRLVADGRDAISEFPADRGWDIGRVYDPEGLRPGTSYVKEGGFLHQAGDFDADFFGISPNDALVMDPQQRLLLETAWEALERAGIDPTSLRGSRTGVFAGMMYHDYAHNQNAGAIASGRVSYSLGLEGPSVTLDTACSSSLVALHSAAQELRSGGCTLALVGGVAVMATLETFVDFSAQRGLSADGRCKSFAAGADGTGWGEGAGWLVVERLSDAQRLGHPVLAVVRGSAVNQDGASNGLTAPNGPAQQRVIRQALANARVSADQVDAVEAHGTGTTLGDPIEAQALLATYGQGRADGRPLWLGSIKSNIGHTQAAAGVAAIIKVVEAMRHGVLPKTLHVDAPTPQVDWSSGAVELLTEARPWPEVDGRPRRAGVSSFGISGTNAHVVIEQAPTGEAIPERAAVAGPVVVPVSAKSPGALRDQARRLHALAASDAAPAAADLGYSQATTRTAFEHRAVVVGAGREEVVAGLAALADGVASEQAVTGRAARGKSAFLFSGQGSQRLGMGRVLSATYPLFADTLDEVVALVDGQVGRHSLLDVMWGDDARLLDRTEYAQSALFALEVALFRLLESWGVQPDFVAGHSVGELAAAHVAGVLTLEDATRAVAARGRLMQALPEGGAMVAVEASETEVLPLLDGPVGIAAVNGPTSVVVSGDAAAVEAVARRFASSGRRTSRLRTSHAFHSPLMDPMLAEFRDVAEELTYHKPQIPMVSNLTGGLVGEFTAEYWVRHVREAVRFGDGIGRLQAAGVTRFAELGPDGVLTGMTRLSVDAPHISTVPTLRKGRSEPTALLTALGELHVTGVRVDWEAVFAGTAARRVDLPTYAFQRRHFWLDSTAAGGDAAAMGLRSAEHPLMAAIVPQPDTDGIAFTGRIGSTNEEWLADHVVGETALLPGTAFVELVVRAGDEVGCGRVEELTLQAPLVLPPAGGVRVHVAVDGGDESGRRGVTVFGRDETADPDVPWTVHAAGVVVPAARASGADLAPWPPTGAEAVDLDRFYDGMAAAGLAYGPVFRGLRAAWRRGDEVFAEVALPEAARASAGRFGLHPALLDAALHASALTGVAGDGAALPFVWSGVELYASGAAALRVRVRPVGERAVALEVADTAGVPVASVDSLVLRPVDVDRFTTPHAAGRNLYGIEWVEVPGRLPVADVEAVAWEALEPGEGVPDVVVLRCGGGSDPGVVRGELYRVLGVLRSWSVEERFAGSRLVVVTEGAVGLPGEAVPDLAGAAVWGLVRSAQSEEPGRMVLVDVDAGADVAVAAVLGSGEPQVVVRDGVLYAARLTRVSAEADGAVSFGDGMVLVTGGTGGLGRLLARHLVAEHGVRRLLLTSRRGPVAPGAGELVAELAEAGAEVEVVACDVADRDAVAELLSGRRLSAVVHCAGVLDDGTIASLTPERIDAVLRPKADAAWHLHELTRDMDLHAFVLFSSAASVLGGLGQGNYAAANAYLDALAVHRRAQGLPAHSLAWGLWDAADGMSGVLGESDRARMAQAGILPLSADDGLALLDLAVTLDAPVLVPIRLDRKALTGTDVPELLSGLVPAGRRRTTGTGAEDARALRRRLAGLRADEVEREIRHLVLAEAAALLGHRGPEDVDADRGFLESGFDSLTATQLRSRINAATGLRLPPMVVFDSKTPARLVQHIRTQWHTGAASSEAPGSDGHLVGSGAAETLTALWREGILAGDVPKTFTMLRAVADLRPEFASLAELESLPEPTTLSEGPRGPRLICVSTPMVAGGGHQHARLAAHFRGKRSVTGLALPGFGDGERLPATAAAAVEAVAEEVLRAAREEPFVLVGLSSGGILAYAVAHLLEHGEQARPAGVVLLDSYAVADHGMPAGFEHMTHRLMELETRFGPYRSAELTAMSRYFHFLPEFTRASLKAPVLFVGAEKTFIPETGSGDLPEFPKARPWDPAHDFVASSANHFTLIEEDAEETAGIIDQWLASHE</sequence>
<dbReference type="Gene3D" id="3.40.50.720">
    <property type="entry name" value="NAD(P)-binding Rossmann-like Domain"/>
    <property type="match status" value="1"/>
</dbReference>
<evidence type="ECO:0000259" key="11">
    <source>
        <dbReference type="PROSITE" id="PS52004"/>
    </source>
</evidence>
<dbReference type="GO" id="GO:0033068">
    <property type="term" value="P:macrolide biosynthetic process"/>
    <property type="evidence" value="ECO:0007669"/>
    <property type="project" value="UniProtKB-ARBA"/>
</dbReference>
<dbReference type="InterPro" id="IPR009081">
    <property type="entry name" value="PP-bd_ACP"/>
</dbReference>
<feature type="active site" description="Proton acceptor; for dehydratase activity" evidence="9">
    <location>
        <position position="941"/>
    </location>
</feature>
<keyword evidence="7" id="KW-0511">Multifunctional enzyme</keyword>
<dbReference type="InterPro" id="IPR029058">
    <property type="entry name" value="AB_hydrolase_fold"/>
</dbReference>
<dbReference type="InterPro" id="IPR014030">
    <property type="entry name" value="Ketoacyl_synth_N"/>
</dbReference>
<dbReference type="PANTHER" id="PTHR43775:SF51">
    <property type="entry name" value="INACTIVE PHENOLPHTHIOCEROL SYNTHESIS POLYKETIDE SYNTHASE TYPE I PKS1-RELATED"/>
    <property type="match status" value="1"/>
</dbReference>
<dbReference type="Gene3D" id="3.30.70.3290">
    <property type="match status" value="1"/>
</dbReference>
<dbReference type="Pfam" id="PF08659">
    <property type="entry name" value="KR"/>
    <property type="match status" value="1"/>
</dbReference>
<dbReference type="PROSITE" id="PS52004">
    <property type="entry name" value="KS3_2"/>
    <property type="match status" value="1"/>
</dbReference>
<dbReference type="InterPro" id="IPR050091">
    <property type="entry name" value="PKS_NRPS_Biosynth_Enz"/>
</dbReference>
<proteinExistence type="predicted"/>
<evidence type="ECO:0000256" key="5">
    <source>
        <dbReference type="ARBA" id="ARBA00022679"/>
    </source>
</evidence>
<feature type="region of interest" description="N-terminal hotdog fold" evidence="9">
    <location>
        <begin position="909"/>
        <end position="1034"/>
    </location>
</feature>
<dbReference type="Gene3D" id="3.40.50.1820">
    <property type="entry name" value="alpha/beta hydrolase"/>
    <property type="match status" value="1"/>
</dbReference>
<dbReference type="Pfam" id="PF00550">
    <property type="entry name" value="PP-binding"/>
    <property type="match status" value="1"/>
</dbReference>
<dbReference type="GO" id="GO:0031177">
    <property type="term" value="F:phosphopantetheine binding"/>
    <property type="evidence" value="ECO:0007669"/>
    <property type="project" value="InterPro"/>
</dbReference>
<dbReference type="InterPro" id="IPR014031">
    <property type="entry name" value="Ketoacyl_synth_C"/>
</dbReference>